<dbReference type="GO" id="GO:0046983">
    <property type="term" value="F:protein dimerization activity"/>
    <property type="evidence" value="ECO:0007669"/>
    <property type="project" value="InterPro"/>
</dbReference>
<dbReference type="GO" id="GO:0032922">
    <property type="term" value="P:circadian regulation of gene expression"/>
    <property type="evidence" value="ECO:0007669"/>
    <property type="project" value="InterPro"/>
</dbReference>
<dbReference type="NCBIfam" id="TIGR00229">
    <property type="entry name" value="sensory_box"/>
    <property type="match status" value="1"/>
</dbReference>
<dbReference type="Gene3D" id="3.30.450.20">
    <property type="entry name" value="PAS domain"/>
    <property type="match status" value="3"/>
</dbReference>
<keyword evidence="7" id="KW-0539">Nucleus</keyword>
<keyword evidence="3" id="KW-0090">Biological rhythms</keyword>
<keyword evidence="1" id="KW-0677">Repeat</keyword>
<feature type="region of interest" description="Disordered" evidence="9">
    <location>
        <begin position="428"/>
        <end position="501"/>
    </location>
</feature>
<proteinExistence type="predicted"/>
<evidence type="ECO:0000313" key="12">
    <source>
        <dbReference type="EnsemblMetazoa" id="BGLB000020-PA"/>
    </source>
</evidence>
<dbReference type="PROSITE" id="PS50888">
    <property type="entry name" value="BHLH"/>
    <property type="match status" value="1"/>
</dbReference>
<dbReference type="Pfam" id="PF00989">
    <property type="entry name" value="PAS"/>
    <property type="match status" value="1"/>
</dbReference>
<dbReference type="VEuPathDB" id="VectorBase:BGLB000020"/>
<gene>
    <name evidence="12" type="primary">106065223</name>
</gene>
<evidence type="ECO:0000313" key="13">
    <source>
        <dbReference type="Proteomes" id="UP000076420"/>
    </source>
</evidence>
<dbReference type="InterPro" id="IPR013767">
    <property type="entry name" value="PAS_fold"/>
</dbReference>
<dbReference type="GO" id="GO:1990513">
    <property type="term" value="C:CLOCK-BMAL transcription complex"/>
    <property type="evidence" value="ECO:0007669"/>
    <property type="project" value="TreeGrafter"/>
</dbReference>
<dbReference type="Gene3D" id="4.10.280.10">
    <property type="entry name" value="Helix-loop-helix DNA-binding domain"/>
    <property type="match status" value="1"/>
</dbReference>
<dbReference type="SMART" id="SM00353">
    <property type="entry name" value="HLH"/>
    <property type="match status" value="1"/>
</dbReference>
<dbReference type="InterPro" id="IPR000014">
    <property type="entry name" value="PAS"/>
</dbReference>
<dbReference type="GO" id="GO:0000981">
    <property type="term" value="F:DNA-binding transcription factor activity, RNA polymerase II-specific"/>
    <property type="evidence" value="ECO:0007669"/>
    <property type="project" value="InterPro"/>
</dbReference>
<dbReference type="PRINTS" id="PR00785">
    <property type="entry name" value="NCTRNSLOCATR"/>
</dbReference>
<dbReference type="InterPro" id="IPR035965">
    <property type="entry name" value="PAS-like_dom_sf"/>
</dbReference>
<dbReference type="InterPro" id="IPR036638">
    <property type="entry name" value="HLH_DNA-bd_sf"/>
</dbReference>
<dbReference type="SMART" id="SM00086">
    <property type="entry name" value="PAC"/>
    <property type="match status" value="1"/>
</dbReference>
<evidence type="ECO:0000256" key="9">
    <source>
        <dbReference type="SAM" id="MobiDB-lite"/>
    </source>
</evidence>
<dbReference type="CDD" id="cd00130">
    <property type="entry name" value="PAS"/>
    <property type="match status" value="2"/>
</dbReference>
<dbReference type="PANTHER" id="PTHR46055:SF3">
    <property type="entry name" value="CIRCADIAN LOCOMOTER OUTPUT CYCLES PROTEIN KAPUT"/>
    <property type="match status" value="1"/>
</dbReference>
<feature type="region of interest" description="Disordered" evidence="9">
    <location>
        <begin position="1"/>
        <end position="21"/>
    </location>
</feature>
<feature type="compositionally biased region" description="Polar residues" evidence="9">
    <location>
        <begin position="444"/>
        <end position="462"/>
    </location>
</feature>
<dbReference type="GO" id="GO:0005737">
    <property type="term" value="C:cytoplasm"/>
    <property type="evidence" value="ECO:0007669"/>
    <property type="project" value="InterPro"/>
</dbReference>
<keyword evidence="8" id="KW-0175">Coiled coil</keyword>
<dbReference type="SMART" id="SM00091">
    <property type="entry name" value="PAS"/>
    <property type="match status" value="2"/>
</dbReference>
<dbReference type="InterPro" id="IPR047230">
    <property type="entry name" value="CLOCK-like"/>
</dbReference>
<dbReference type="VEuPathDB" id="VectorBase:BGLAX_041936"/>
<feature type="compositionally biased region" description="Polar residues" evidence="9">
    <location>
        <begin position="471"/>
        <end position="488"/>
    </location>
</feature>
<evidence type="ECO:0000259" key="11">
    <source>
        <dbReference type="PROSITE" id="PS50888"/>
    </source>
</evidence>
<feature type="domain" description="BHLH" evidence="11">
    <location>
        <begin position="38"/>
        <end position="88"/>
    </location>
</feature>
<dbReference type="PROSITE" id="PS50112">
    <property type="entry name" value="PAS"/>
    <property type="match status" value="2"/>
</dbReference>
<sequence>MNYGKKSVLFPHRPSSRSIESESVLSFDDLEDDEKDNVKRKTRNLSEKKRRDQFNILINELCSMVASNTKKLDKSSVLKSAIQFLKNHQEFSVQSAANEIKENWKPTFLCNEEFAQLMLEAVDSFLVVFTQQGKVLFTSDSVTSLLGHLPSDLINHSLYDLMHEDDRLKFFNLLSKQQTSDDNSISFTCHLRRGTIDPMEPATYEYVRVCGTTQLLNEVEDDSLISNNGDFIGLDFPEPTLCYCCTVRLQMSHIIREMSVVDDMTCEFTSRHSLELKFLFLDHRAPPIIGYLPFEVLGTSGYDYYHPDDLELKFLFLDHRAPPIIGYLPFEVLGTSGYDYYHPDDLEVVSKCHEQLMLLGKGTSKFYRFLTKGQQWIWLQTQYFITYHQWNSKPEFIVCTNTVVGDVRKQLRKDLGYVEADAGNVATVSSNSNSNCGSNPGVNQDSQPQQEGHVTSFSQSENIGKMVQSPDVASTQHSDNDCPQQPHSTKQESSTKKHVSSQLQSLLQLHLQRSLAASNAMQAGLTTTAMSTTKCLTNSVPSVLSTSNHQVSNSQARSAASLVPIMAAMSNNLVTMGSGHRLLSSVSSTLACQDSVIVSSPLSSPIVCADQRPNYQTSLILTPAQQLLHEQLVHKSELLQNAIQRQQEELRMIKEQLAFTHGNLALPGQSMLLTQANNSSQLAMMSSSPNHIFLSPVRSVGIDLQSQQQQQQQPQRQFLQQQQQLVLQHDSGLSSHSMLLSPISSSPQLTMMSSNPNQIFLSPINMDMLTGQSQQQQQQQQQTLHFLGVTCSSSDPTSNTMDLSD</sequence>
<evidence type="ECO:0000256" key="1">
    <source>
        <dbReference type="ARBA" id="ARBA00022737"/>
    </source>
</evidence>
<dbReference type="Proteomes" id="UP000076420">
    <property type="component" value="Unassembled WGS sequence"/>
</dbReference>
<keyword evidence="5" id="KW-0010">Activator</keyword>
<evidence type="ECO:0000256" key="5">
    <source>
        <dbReference type="ARBA" id="ARBA00023159"/>
    </source>
</evidence>
<evidence type="ECO:0000259" key="10">
    <source>
        <dbReference type="PROSITE" id="PS50112"/>
    </source>
</evidence>
<evidence type="ECO:0000256" key="3">
    <source>
        <dbReference type="ARBA" id="ARBA00023108"/>
    </source>
</evidence>
<dbReference type="OrthoDB" id="411251at2759"/>
<organism evidence="12 13">
    <name type="scientific">Biomphalaria glabrata</name>
    <name type="common">Bloodfluke planorb</name>
    <name type="synonym">Freshwater snail</name>
    <dbReference type="NCBI Taxonomy" id="6526"/>
    <lineage>
        <taxon>Eukaryota</taxon>
        <taxon>Metazoa</taxon>
        <taxon>Spiralia</taxon>
        <taxon>Lophotrochozoa</taxon>
        <taxon>Mollusca</taxon>
        <taxon>Gastropoda</taxon>
        <taxon>Heterobranchia</taxon>
        <taxon>Euthyneura</taxon>
        <taxon>Panpulmonata</taxon>
        <taxon>Hygrophila</taxon>
        <taxon>Lymnaeoidea</taxon>
        <taxon>Planorbidae</taxon>
        <taxon>Biomphalaria</taxon>
    </lineage>
</organism>
<evidence type="ECO:0000256" key="7">
    <source>
        <dbReference type="ARBA" id="ARBA00023242"/>
    </source>
</evidence>
<dbReference type="SUPFAM" id="SSF55785">
    <property type="entry name" value="PYP-like sensor domain (PAS domain)"/>
    <property type="match status" value="3"/>
</dbReference>
<keyword evidence="6" id="KW-0804">Transcription</keyword>
<evidence type="ECO:0008006" key="14">
    <source>
        <dbReference type="Google" id="ProtNLM"/>
    </source>
</evidence>
<feature type="compositionally biased region" description="Low complexity" evidence="9">
    <location>
        <begin position="429"/>
        <end position="443"/>
    </location>
</feature>
<evidence type="ECO:0000256" key="2">
    <source>
        <dbReference type="ARBA" id="ARBA00023015"/>
    </source>
</evidence>
<dbReference type="EnsemblMetazoa" id="BGLB000020-RA">
    <property type="protein sequence ID" value="BGLB000020-PA"/>
    <property type="gene ID" value="BGLB000020"/>
</dbReference>
<name>A0A182YTM5_BIOGL</name>
<dbReference type="CDD" id="cd19735">
    <property type="entry name" value="bHLH-PAS_dCLOCK"/>
    <property type="match status" value="1"/>
</dbReference>
<keyword evidence="2" id="KW-0805">Transcription regulation</keyword>
<dbReference type="GO" id="GO:0000978">
    <property type="term" value="F:RNA polymerase II cis-regulatory region sequence-specific DNA binding"/>
    <property type="evidence" value="ECO:0007669"/>
    <property type="project" value="TreeGrafter"/>
</dbReference>
<accession>A0A182YTM5</accession>
<feature type="domain" description="PAS" evidence="10">
    <location>
        <begin position="309"/>
        <end position="360"/>
    </location>
</feature>
<dbReference type="InterPro" id="IPR011598">
    <property type="entry name" value="bHLH_dom"/>
</dbReference>
<evidence type="ECO:0000256" key="6">
    <source>
        <dbReference type="ARBA" id="ARBA00023163"/>
    </source>
</evidence>
<evidence type="ECO:0000256" key="8">
    <source>
        <dbReference type="SAM" id="Coils"/>
    </source>
</evidence>
<keyword evidence="4" id="KW-0238">DNA-binding</keyword>
<dbReference type="Pfam" id="PF14598">
    <property type="entry name" value="PAS_11"/>
    <property type="match status" value="1"/>
</dbReference>
<feature type="domain" description="PAS" evidence="10">
    <location>
        <begin position="111"/>
        <end position="181"/>
    </location>
</feature>
<dbReference type="InterPro" id="IPR001067">
    <property type="entry name" value="Nuc_translocat"/>
</dbReference>
<dbReference type="Pfam" id="PF00010">
    <property type="entry name" value="HLH"/>
    <property type="match status" value="1"/>
</dbReference>
<dbReference type="SUPFAM" id="SSF47459">
    <property type="entry name" value="HLH, helix-loop-helix DNA-binding domain"/>
    <property type="match status" value="1"/>
</dbReference>
<dbReference type="InterPro" id="IPR001610">
    <property type="entry name" value="PAC"/>
</dbReference>
<evidence type="ECO:0000256" key="4">
    <source>
        <dbReference type="ARBA" id="ARBA00023125"/>
    </source>
</evidence>
<protein>
    <recommendedName>
        <fullName evidence="14">Circadian locomoter output cycles protein kaput</fullName>
    </recommendedName>
</protein>
<feature type="coiled-coil region" evidence="8">
    <location>
        <begin position="629"/>
        <end position="656"/>
    </location>
</feature>
<reference evidence="12" key="1">
    <citation type="submission" date="2020-05" db="UniProtKB">
        <authorList>
            <consortium name="EnsemblMetazoa"/>
        </authorList>
    </citation>
    <scope>IDENTIFICATION</scope>
    <source>
        <strain evidence="12">BB02</strain>
    </source>
</reference>
<dbReference type="PANTHER" id="PTHR46055">
    <property type="entry name" value="CIRCADIAN LOCOMOTER OUTPUT CYCLES PROTEIN KAPUT"/>
    <property type="match status" value="1"/>
</dbReference>
<dbReference type="AlphaFoldDB" id="A0A182YTM5"/>